<evidence type="ECO:0000256" key="20">
    <source>
        <dbReference type="SAM" id="SignalP"/>
    </source>
</evidence>
<dbReference type="GO" id="GO:0005576">
    <property type="term" value="C:extracellular region"/>
    <property type="evidence" value="ECO:0007669"/>
    <property type="project" value="UniProtKB-SubCell"/>
</dbReference>
<evidence type="ECO:0000256" key="6">
    <source>
        <dbReference type="ARBA" id="ARBA00022656"/>
    </source>
</evidence>
<evidence type="ECO:0000256" key="19">
    <source>
        <dbReference type="SAM" id="MobiDB-lite"/>
    </source>
</evidence>
<gene>
    <name evidence="22" type="ORF">CRENBAI_010148</name>
</gene>
<keyword evidence="11" id="KW-0378">Hydrolase</keyword>
<evidence type="ECO:0000259" key="21">
    <source>
        <dbReference type="PROSITE" id="PS51771"/>
    </source>
</evidence>
<evidence type="ECO:0000256" key="8">
    <source>
        <dbReference type="ARBA" id="ARBA00022679"/>
    </source>
</evidence>
<dbReference type="GO" id="GO:0008289">
    <property type="term" value="F:lipid binding"/>
    <property type="evidence" value="ECO:0007669"/>
    <property type="project" value="UniProtKB-KW"/>
</dbReference>
<comment type="cofactor">
    <cofactor evidence="1">
        <name>Mg(2+)</name>
        <dbReference type="ChEBI" id="CHEBI:18420"/>
    </cofactor>
</comment>
<keyword evidence="18" id="KW-0472">Membrane</keyword>
<keyword evidence="15" id="KW-1043">Host membrane</keyword>
<feature type="region of interest" description="Disordered" evidence="19">
    <location>
        <begin position="87"/>
        <end position="106"/>
    </location>
</feature>
<dbReference type="CDD" id="cd20500">
    <property type="entry name" value="Peptidase_C80"/>
    <property type="match status" value="1"/>
</dbReference>
<comment type="subcellular location">
    <subcellularLocation>
        <location evidence="2">Host cell</location>
    </subcellularLocation>
    <subcellularLocation>
        <location evidence="3">Host membrane</location>
    </subcellularLocation>
    <subcellularLocation>
        <location evidence="4">Secreted</location>
    </subcellularLocation>
</comment>
<evidence type="ECO:0000256" key="9">
    <source>
        <dbReference type="ARBA" id="ARBA00022723"/>
    </source>
</evidence>
<dbReference type="AlphaFoldDB" id="A0AAV9RRT4"/>
<feature type="compositionally biased region" description="Basic and acidic residues" evidence="19">
    <location>
        <begin position="548"/>
        <end position="559"/>
    </location>
</feature>
<evidence type="ECO:0000256" key="16">
    <source>
        <dbReference type="ARBA" id="ARBA00023026"/>
    </source>
</evidence>
<keyword evidence="8" id="KW-0808">Transferase</keyword>
<keyword evidence="9" id="KW-0479">Metal-binding</keyword>
<feature type="region of interest" description="Disordered" evidence="19">
    <location>
        <begin position="303"/>
        <end position="324"/>
    </location>
</feature>
<keyword evidence="16" id="KW-0843">Virulence</keyword>
<keyword evidence="13" id="KW-0068">Autocatalytic cleavage</keyword>
<keyword evidence="12" id="KW-0788">Thiol protease</keyword>
<accession>A0AAV9RRT4</accession>
<keyword evidence="23" id="KW-1185">Reference proteome</keyword>
<feature type="signal peptide" evidence="20">
    <location>
        <begin position="1"/>
        <end position="25"/>
    </location>
</feature>
<protein>
    <recommendedName>
        <fullName evidence="21">Peptidase C80 domain-containing protein</fullName>
    </recommendedName>
</protein>
<evidence type="ECO:0000256" key="13">
    <source>
        <dbReference type="ARBA" id="ARBA00022813"/>
    </source>
</evidence>
<dbReference type="EMBL" id="JAHHUM010001461">
    <property type="protein sequence ID" value="KAK5611775.1"/>
    <property type="molecule type" value="Genomic_DNA"/>
</dbReference>
<feature type="region of interest" description="Disordered" evidence="19">
    <location>
        <begin position="530"/>
        <end position="559"/>
    </location>
</feature>
<dbReference type="Gene3D" id="3.40.50.11050">
    <property type="match status" value="1"/>
</dbReference>
<keyword evidence="7" id="KW-0645">Protease</keyword>
<dbReference type="InterPro" id="IPR020974">
    <property type="entry name" value="CPD_dom"/>
</dbReference>
<evidence type="ECO:0000256" key="12">
    <source>
        <dbReference type="ARBA" id="ARBA00022807"/>
    </source>
</evidence>
<evidence type="ECO:0000256" key="17">
    <source>
        <dbReference type="ARBA" id="ARBA00023121"/>
    </source>
</evidence>
<dbReference type="InterPro" id="IPR038383">
    <property type="entry name" value="CPD_dom_sf"/>
</dbReference>
<evidence type="ECO:0000256" key="14">
    <source>
        <dbReference type="ARBA" id="ARBA00022842"/>
    </source>
</evidence>
<keyword evidence="5" id="KW-0964">Secreted</keyword>
<keyword evidence="20" id="KW-0732">Signal</keyword>
<evidence type="ECO:0000256" key="18">
    <source>
        <dbReference type="ARBA" id="ARBA00023136"/>
    </source>
</evidence>
<dbReference type="GO" id="GO:0016740">
    <property type="term" value="F:transferase activity"/>
    <property type="evidence" value="ECO:0007669"/>
    <property type="project" value="UniProtKB-KW"/>
</dbReference>
<evidence type="ECO:0000256" key="2">
    <source>
        <dbReference type="ARBA" id="ARBA00004340"/>
    </source>
</evidence>
<keyword evidence="17" id="KW-0446">Lipid-binding</keyword>
<feature type="domain" description="Peptidase C80" evidence="21">
    <location>
        <begin position="101"/>
        <end position="277"/>
    </location>
</feature>
<keyword evidence="6" id="KW-0800">Toxin</keyword>
<evidence type="ECO:0000256" key="10">
    <source>
        <dbReference type="ARBA" id="ARBA00022737"/>
    </source>
</evidence>
<evidence type="ECO:0000256" key="15">
    <source>
        <dbReference type="ARBA" id="ARBA00022870"/>
    </source>
</evidence>
<dbReference type="PROSITE" id="PS51771">
    <property type="entry name" value="CGT_MARTX_CPD"/>
    <property type="match status" value="1"/>
</dbReference>
<reference evidence="22 23" key="1">
    <citation type="submission" date="2021-06" db="EMBL/GenBank/DDBJ databases">
        <authorList>
            <person name="Palmer J.M."/>
        </authorList>
    </citation>
    <scope>NUCLEOTIDE SEQUENCE [LARGE SCALE GENOMIC DNA]</scope>
    <source>
        <strain evidence="22 23">MEX-2019</strain>
        <tissue evidence="22">Muscle</tissue>
    </source>
</reference>
<evidence type="ECO:0000256" key="7">
    <source>
        <dbReference type="ARBA" id="ARBA00022670"/>
    </source>
</evidence>
<organism evidence="22 23">
    <name type="scientific">Crenichthys baileyi</name>
    <name type="common">White River springfish</name>
    <dbReference type="NCBI Taxonomy" id="28760"/>
    <lineage>
        <taxon>Eukaryota</taxon>
        <taxon>Metazoa</taxon>
        <taxon>Chordata</taxon>
        <taxon>Craniata</taxon>
        <taxon>Vertebrata</taxon>
        <taxon>Euteleostomi</taxon>
        <taxon>Actinopterygii</taxon>
        <taxon>Neopterygii</taxon>
        <taxon>Teleostei</taxon>
        <taxon>Neoteleostei</taxon>
        <taxon>Acanthomorphata</taxon>
        <taxon>Ovalentaria</taxon>
        <taxon>Atherinomorphae</taxon>
        <taxon>Cyprinodontiformes</taxon>
        <taxon>Goodeidae</taxon>
        <taxon>Crenichthys</taxon>
    </lineage>
</organism>
<evidence type="ECO:0000313" key="23">
    <source>
        <dbReference type="Proteomes" id="UP001311232"/>
    </source>
</evidence>
<name>A0AAV9RRT4_9TELE</name>
<evidence type="ECO:0000256" key="1">
    <source>
        <dbReference type="ARBA" id="ARBA00001946"/>
    </source>
</evidence>
<evidence type="ECO:0000256" key="11">
    <source>
        <dbReference type="ARBA" id="ARBA00022801"/>
    </source>
</evidence>
<dbReference type="GO" id="GO:0006508">
    <property type="term" value="P:proteolysis"/>
    <property type="evidence" value="ECO:0007669"/>
    <property type="project" value="UniProtKB-KW"/>
</dbReference>
<evidence type="ECO:0000256" key="3">
    <source>
        <dbReference type="ARBA" id="ARBA00004551"/>
    </source>
</evidence>
<evidence type="ECO:0000313" key="22">
    <source>
        <dbReference type="EMBL" id="KAK5611775.1"/>
    </source>
</evidence>
<proteinExistence type="predicted"/>
<dbReference type="Proteomes" id="UP001311232">
    <property type="component" value="Unassembled WGS sequence"/>
</dbReference>
<dbReference type="GO" id="GO:0046872">
    <property type="term" value="F:metal ion binding"/>
    <property type="evidence" value="ECO:0007669"/>
    <property type="project" value="UniProtKB-KW"/>
</dbReference>
<feature type="chain" id="PRO_5043508143" description="Peptidase C80 domain-containing protein" evidence="20">
    <location>
        <begin position="26"/>
        <end position="649"/>
    </location>
</feature>
<sequence>MAGRRQRWKPLQLLMIFSLLILTNQFEMRDVQEKLSRDVAAELHLRGTSHAETQELLKISESRVHLLKASMVHGPKESNQESHIYEEMDEPDPVSSSRTPQRPDDPILEFDHQQILMLEDDEVVRTSAASLYEKHPAVSSVHVVGPQLRVQQVKGRPVVLSEHSNLVLVGHGARDHSGETRISGYTYKDVARIIQSTSRISEKIQTTTVVACDIGSDQWFREALLKKLHEAGIETELHLWNTVVQVTETGEVISQDVSADGPQWRSGDQTKKVVLTVGRNGEIRRRKESDQRGQEVFTNDKNVLQTSKPTPDPRFQKYRSSWPQQPRRSVPLKVFNNISDQLKQHFKELEGLSWGLFHSDQPKPDKVDVLTLNIKTLLLGKKIKMEKMNWFERREGSERTTSKMFMRSNQEKTSENIIRHFAKDGEDETTYLMVNSWIYEVDPQSLYVYPVGKKRNHDPKTRPSVDQLKQSIEVQMGKADYPSVISESARNFRTFPLILMALDMTEKKKNMKDGLTFLFDDHSMTRGGSWIDPSRRGFTGSATPEGSSKLENKGQNKKTKEELLDDLKNIIYREDVMFTKWKQTIGGDQSYVTYVDQMAKIAEHYKVLIDPSSKQTFKKDCKNFKMQSMEKKILNNQKPLVHRMGSLNI</sequence>
<dbReference type="GO" id="GO:0090729">
    <property type="term" value="F:toxin activity"/>
    <property type="evidence" value="ECO:0007669"/>
    <property type="project" value="UniProtKB-KW"/>
</dbReference>
<comment type="caution">
    <text evidence="22">The sequence shown here is derived from an EMBL/GenBank/DDBJ whole genome shotgun (WGS) entry which is preliminary data.</text>
</comment>
<dbReference type="GO" id="GO:0043657">
    <property type="term" value="C:host cell"/>
    <property type="evidence" value="ECO:0007669"/>
    <property type="project" value="UniProtKB-SubCell"/>
</dbReference>
<keyword evidence="10" id="KW-0677">Repeat</keyword>
<keyword evidence="14" id="KW-0460">Magnesium</keyword>
<dbReference type="Pfam" id="PF11713">
    <property type="entry name" value="Peptidase_C80"/>
    <property type="match status" value="1"/>
</dbReference>
<dbReference type="GO" id="GO:0008234">
    <property type="term" value="F:cysteine-type peptidase activity"/>
    <property type="evidence" value="ECO:0007669"/>
    <property type="project" value="UniProtKB-KW"/>
</dbReference>
<evidence type="ECO:0000256" key="5">
    <source>
        <dbReference type="ARBA" id="ARBA00022525"/>
    </source>
</evidence>
<evidence type="ECO:0000256" key="4">
    <source>
        <dbReference type="ARBA" id="ARBA00004613"/>
    </source>
</evidence>